<gene>
    <name evidence="3" type="ORF">R5R35_005418</name>
</gene>
<sequence>MTTEENIDPQLQNFIEIETQKQRFQFLVHNLTERCWDVCIDKPSSRLETKVETCLANCVERFLDCTNFIVNRLEKTQQNAGVPEMSFQ</sequence>
<protein>
    <recommendedName>
        <fullName evidence="1">Mitochondrial import inner membrane translocase subunit</fullName>
    </recommendedName>
</protein>
<keyword evidence="1" id="KW-1015">Disulfide bond</keyword>
<comment type="subcellular location">
    <subcellularLocation>
        <location evidence="1">Mitochondrion inner membrane</location>
        <topology evidence="1">Peripheral membrane protein</topology>
        <orientation evidence="1">Intermembrane side</orientation>
    </subcellularLocation>
</comment>
<keyword evidence="1" id="KW-0472">Membrane</keyword>
<keyword evidence="4" id="KW-1185">Reference proteome</keyword>
<dbReference type="InterPro" id="IPR035427">
    <property type="entry name" value="Tim10-like_dom_sf"/>
</dbReference>
<proteinExistence type="inferred from homology"/>
<comment type="function">
    <text evidence="1">Mitochondrial intermembrane chaperone that participates in the import and insertion of some multi-pass transmembrane proteins into the mitochondrial inner membrane. Also required for the transfer of beta-barrel precursors from the TOM complex to the sorting and assembly machinery (SAM complex) of the outer membrane. Acts as a chaperone-like protein that protects the hydrophobic precursors from aggregation and guide them through the mitochondrial intermembrane space.</text>
</comment>
<feature type="domain" description="Tim10-like" evidence="2">
    <location>
        <begin position="13"/>
        <end position="75"/>
    </location>
</feature>
<reference evidence="3 4" key="1">
    <citation type="submission" date="2024-03" db="EMBL/GenBank/DDBJ databases">
        <title>The genome assembly and annotation of the cricket Gryllus longicercus Weissman &amp; Gray.</title>
        <authorList>
            <person name="Szrajer S."/>
            <person name="Gray D."/>
            <person name="Ylla G."/>
        </authorList>
    </citation>
    <scope>NUCLEOTIDE SEQUENCE [LARGE SCALE GENOMIC DNA]</scope>
    <source>
        <strain evidence="3">DAG 2021-001</strain>
        <tissue evidence="3">Whole body minus gut</tissue>
    </source>
</reference>
<name>A0AAN9V8Y6_9ORTH</name>
<evidence type="ECO:0000313" key="3">
    <source>
        <dbReference type="EMBL" id="KAK7791895.1"/>
    </source>
</evidence>
<comment type="caution">
    <text evidence="3">The sequence shown here is derived from an EMBL/GenBank/DDBJ whole genome shotgun (WGS) entry which is preliminary data.</text>
</comment>
<dbReference type="Pfam" id="PF02953">
    <property type="entry name" value="zf-Tim10_DDP"/>
    <property type="match status" value="1"/>
</dbReference>
<keyword evidence="1" id="KW-0999">Mitochondrion inner membrane</keyword>
<comment type="domain">
    <text evidence="1">The twin CX3C motif contains 4 conserved Cys residues that form 2 disulfide bonds in the mitochondrial intermembrane space.</text>
</comment>
<evidence type="ECO:0000313" key="4">
    <source>
        <dbReference type="Proteomes" id="UP001378592"/>
    </source>
</evidence>
<dbReference type="InterPro" id="IPR004217">
    <property type="entry name" value="Tim10-like"/>
</dbReference>
<comment type="similarity">
    <text evidence="1">Belongs to the small Tim family.</text>
</comment>
<comment type="subunit">
    <text evidence="1">Heterohexamer.</text>
</comment>
<dbReference type="EMBL" id="JAZDUA010000488">
    <property type="protein sequence ID" value="KAK7791895.1"/>
    <property type="molecule type" value="Genomic_DNA"/>
</dbReference>
<keyword evidence="1" id="KW-0653">Protein transport</keyword>
<dbReference type="Proteomes" id="UP001378592">
    <property type="component" value="Unassembled WGS sequence"/>
</dbReference>
<accession>A0AAN9V8Y6</accession>
<evidence type="ECO:0000256" key="1">
    <source>
        <dbReference type="RuleBase" id="RU367043"/>
    </source>
</evidence>
<keyword evidence="1" id="KW-0811">Translocation</keyword>
<keyword evidence="1" id="KW-0813">Transport</keyword>
<keyword evidence="1" id="KW-0496">Mitochondrion</keyword>
<dbReference type="SUPFAM" id="SSF144122">
    <property type="entry name" value="Tim10-like"/>
    <property type="match status" value="1"/>
</dbReference>
<keyword evidence="1" id="KW-0143">Chaperone</keyword>
<dbReference type="AlphaFoldDB" id="A0AAN9V8Y6"/>
<dbReference type="GO" id="GO:0015031">
    <property type="term" value="P:protein transport"/>
    <property type="evidence" value="ECO:0007669"/>
    <property type="project" value="UniProtKB-KW"/>
</dbReference>
<dbReference type="Gene3D" id="1.10.287.810">
    <property type="entry name" value="Mitochondrial import inner membrane translocase subunit tim13 like domains"/>
    <property type="match status" value="1"/>
</dbReference>
<organism evidence="3 4">
    <name type="scientific">Gryllus longicercus</name>
    <dbReference type="NCBI Taxonomy" id="2509291"/>
    <lineage>
        <taxon>Eukaryota</taxon>
        <taxon>Metazoa</taxon>
        <taxon>Ecdysozoa</taxon>
        <taxon>Arthropoda</taxon>
        <taxon>Hexapoda</taxon>
        <taxon>Insecta</taxon>
        <taxon>Pterygota</taxon>
        <taxon>Neoptera</taxon>
        <taxon>Polyneoptera</taxon>
        <taxon>Orthoptera</taxon>
        <taxon>Ensifera</taxon>
        <taxon>Gryllidea</taxon>
        <taxon>Grylloidea</taxon>
        <taxon>Gryllidae</taxon>
        <taxon>Gryllinae</taxon>
        <taxon>Gryllus</taxon>
    </lineage>
</organism>
<evidence type="ECO:0000259" key="2">
    <source>
        <dbReference type="Pfam" id="PF02953"/>
    </source>
</evidence>
<dbReference type="GO" id="GO:0005743">
    <property type="term" value="C:mitochondrial inner membrane"/>
    <property type="evidence" value="ECO:0007669"/>
    <property type="project" value="UniProtKB-SubCell"/>
</dbReference>